<dbReference type="Pfam" id="PF07366">
    <property type="entry name" value="SnoaL"/>
    <property type="match status" value="1"/>
</dbReference>
<sequence length="137" mass="14694">MTDHAQTIRTLYAAAEGDRLDLTRFLACFAKEGYARNVPAGMDFRGPDIALVASSMAEAFPDIHREIFRLDVTGDTVVAELAIRGTHLGPLMTPAGALPATGKVIDVPCCDVFRMVDGKVAAFHCYNAANILQAQLA</sequence>
<dbReference type="Proteomes" id="UP000477911">
    <property type="component" value="Unassembled WGS sequence"/>
</dbReference>
<keyword evidence="1" id="KW-0413">Isomerase</keyword>
<evidence type="ECO:0000313" key="2">
    <source>
        <dbReference type="Proteomes" id="UP000477911"/>
    </source>
</evidence>
<dbReference type="AlphaFoldDB" id="A0A6L7G1G9"/>
<dbReference type="InterPro" id="IPR032710">
    <property type="entry name" value="NTF2-like_dom_sf"/>
</dbReference>
<dbReference type="Gene3D" id="3.10.450.50">
    <property type="match status" value="1"/>
</dbReference>
<dbReference type="InterPro" id="IPR009959">
    <property type="entry name" value="Cyclase_SnoaL-like"/>
</dbReference>
<dbReference type="GO" id="GO:0016853">
    <property type="term" value="F:isomerase activity"/>
    <property type="evidence" value="ECO:0007669"/>
    <property type="project" value="UniProtKB-KW"/>
</dbReference>
<dbReference type="GO" id="GO:0030638">
    <property type="term" value="P:polyketide metabolic process"/>
    <property type="evidence" value="ECO:0007669"/>
    <property type="project" value="InterPro"/>
</dbReference>
<organism evidence="1 2">
    <name type="scientific">Pseudooceanicola albus</name>
    <dbReference type="NCBI Taxonomy" id="2692189"/>
    <lineage>
        <taxon>Bacteria</taxon>
        <taxon>Pseudomonadati</taxon>
        <taxon>Pseudomonadota</taxon>
        <taxon>Alphaproteobacteria</taxon>
        <taxon>Rhodobacterales</taxon>
        <taxon>Paracoccaceae</taxon>
        <taxon>Pseudooceanicola</taxon>
    </lineage>
</organism>
<name>A0A6L7G1G9_9RHOB</name>
<dbReference type="SUPFAM" id="SSF54427">
    <property type="entry name" value="NTF2-like"/>
    <property type="match status" value="1"/>
</dbReference>
<reference evidence="1 2" key="1">
    <citation type="submission" date="2019-12" db="EMBL/GenBank/DDBJ databases">
        <authorList>
            <person name="Li M."/>
        </authorList>
    </citation>
    <scope>NUCLEOTIDE SEQUENCE [LARGE SCALE GENOMIC DNA]</scope>
    <source>
        <strain evidence="1 2">GBMRC 2024</strain>
    </source>
</reference>
<dbReference type="EMBL" id="WUMU01000006">
    <property type="protein sequence ID" value="MXN17769.1"/>
    <property type="molecule type" value="Genomic_DNA"/>
</dbReference>
<comment type="caution">
    <text evidence="1">The sequence shown here is derived from an EMBL/GenBank/DDBJ whole genome shotgun (WGS) entry which is preliminary data.</text>
</comment>
<keyword evidence="2" id="KW-1185">Reference proteome</keyword>
<accession>A0A6L7G1G9</accession>
<proteinExistence type="predicted"/>
<dbReference type="RefSeq" id="WP_160893447.1">
    <property type="nucleotide sequence ID" value="NZ_WUMU01000006.1"/>
</dbReference>
<protein>
    <submittedName>
        <fullName evidence="1">Ketosteroid isomerase</fullName>
    </submittedName>
</protein>
<evidence type="ECO:0000313" key="1">
    <source>
        <dbReference type="EMBL" id="MXN17769.1"/>
    </source>
</evidence>
<gene>
    <name evidence="1" type="ORF">GR170_07985</name>
</gene>